<feature type="transmembrane region" description="Helical" evidence="2">
    <location>
        <begin position="20"/>
        <end position="39"/>
    </location>
</feature>
<dbReference type="AlphaFoldDB" id="A0AAE8SZA4"/>
<proteinExistence type="inferred from homology"/>
<sequence>MTEAKRPAAKPSASSKIGFWLMVPIIGPIAAAGAGYAAWKTNWQLLLKEFFTGPGRLSRILLLLFTVLNWKNMPFAWTARIFYPIYYHHYLRRAPKLGPRALFAPVISESFVSLLETDYNIHKSNSTYFADLDVSRTHLLSYICGAGFRAVSSNLTNQIVLDPTTKQPPKGSFGIMLGSVHCSFHKEIPPYRGYEMWSRVLSFDRKWVYIVTHIVPKGLGRPTEWLDPKFKKLNRSSGKEPVKDWEKKVFATAISKYVFKLGRLTVHPAVVLGESGLLPERPGGWLVDDASPVEDLPDYDLFSSIEESEWDWQRVEQRRRAGMKYAEKFQALDQLQKMFDGGQGPIVGRFGPG</sequence>
<organism evidence="3 4">
    <name type="scientific">Cephalotrichum gorgonifer</name>
    <dbReference type="NCBI Taxonomy" id="2041049"/>
    <lineage>
        <taxon>Eukaryota</taxon>
        <taxon>Fungi</taxon>
        <taxon>Dikarya</taxon>
        <taxon>Ascomycota</taxon>
        <taxon>Pezizomycotina</taxon>
        <taxon>Sordariomycetes</taxon>
        <taxon>Hypocreomycetidae</taxon>
        <taxon>Microascales</taxon>
        <taxon>Microascaceae</taxon>
        <taxon>Cephalotrichum</taxon>
    </lineage>
</organism>
<dbReference type="PANTHER" id="PTHR12475">
    <property type="match status" value="1"/>
</dbReference>
<evidence type="ECO:0008006" key="5">
    <source>
        <dbReference type="Google" id="ProtNLM"/>
    </source>
</evidence>
<keyword evidence="2" id="KW-0472">Membrane</keyword>
<keyword evidence="2" id="KW-0812">Transmembrane</keyword>
<keyword evidence="4" id="KW-1185">Reference proteome</keyword>
<dbReference type="PANTHER" id="PTHR12475:SF4">
    <property type="entry name" value="PROTEIN THEM6"/>
    <property type="match status" value="1"/>
</dbReference>
<evidence type="ECO:0000313" key="3">
    <source>
        <dbReference type="EMBL" id="SPO06721.1"/>
    </source>
</evidence>
<accession>A0AAE8SZA4</accession>
<dbReference type="Pfam" id="PF13279">
    <property type="entry name" value="4HBT_2"/>
    <property type="match status" value="1"/>
</dbReference>
<dbReference type="SUPFAM" id="SSF54637">
    <property type="entry name" value="Thioesterase/thiol ester dehydrase-isomerase"/>
    <property type="match status" value="1"/>
</dbReference>
<protein>
    <recommendedName>
        <fullName evidence="5">Capsule polysaccharide biosynthesis protein</fullName>
    </recommendedName>
</protein>
<name>A0AAE8SZA4_9PEZI</name>
<dbReference type="EMBL" id="ONZQ02000016">
    <property type="protein sequence ID" value="SPO06721.1"/>
    <property type="molecule type" value="Genomic_DNA"/>
</dbReference>
<evidence type="ECO:0000256" key="1">
    <source>
        <dbReference type="ARBA" id="ARBA00038476"/>
    </source>
</evidence>
<comment type="similarity">
    <text evidence="1">Belongs to the lcsJ thioesterase family.</text>
</comment>
<comment type="caution">
    <text evidence="3">The sequence shown here is derived from an EMBL/GenBank/DDBJ whole genome shotgun (WGS) entry which is preliminary data.</text>
</comment>
<gene>
    <name evidence="3" type="ORF">DNG_09415</name>
</gene>
<dbReference type="Proteomes" id="UP001187682">
    <property type="component" value="Unassembled WGS sequence"/>
</dbReference>
<evidence type="ECO:0000313" key="4">
    <source>
        <dbReference type="Proteomes" id="UP001187682"/>
    </source>
</evidence>
<dbReference type="InterPro" id="IPR051490">
    <property type="entry name" value="THEM6_lcsJ_thioesterase"/>
</dbReference>
<keyword evidence="2" id="KW-1133">Transmembrane helix</keyword>
<reference evidence="3" key="1">
    <citation type="submission" date="2018-03" db="EMBL/GenBank/DDBJ databases">
        <authorList>
            <person name="Guldener U."/>
        </authorList>
    </citation>
    <scope>NUCLEOTIDE SEQUENCE</scope>
</reference>
<evidence type="ECO:0000256" key="2">
    <source>
        <dbReference type="SAM" id="Phobius"/>
    </source>
</evidence>
<dbReference type="InterPro" id="IPR029069">
    <property type="entry name" value="HotDog_dom_sf"/>
</dbReference>